<evidence type="ECO:0000313" key="3">
    <source>
        <dbReference type="EMBL" id="MTW02276.1"/>
    </source>
</evidence>
<dbReference type="PANTHER" id="PTHR38032:SF1">
    <property type="entry name" value="RNA-BINDING PROTEIN KHPB N-TERMINAL DOMAIN-CONTAINING PROTEIN"/>
    <property type="match status" value="1"/>
</dbReference>
<feature type="compositionally biased region" description="Acidic residues" evidence="1">
    <location>
        <begin position="635"/>
        <end position="648"/>
    </location>
</feature>
<organism evidence="3 4">
    <name type="scientific">Pseudoduganella ginsengisoli</name>
    <dbReference type="NCBI Taxonomy" id="1462440"/>
    <lineage>
        <taxon>Bacteria</taxon>
        <taxon>Pseudomonadati</taxon>
        <taxon>Pseudomonadota</taxon>
        <taxon>Betaproteobacteria</taxon>
        <taxon>Burkholderiales</taxon>
        <taxon>Oxalobacteraceae</taxon>
        <taxon>Telluria group</taxon>
        <taxon>Pseudoduganella</taxon>
    </lineage>
</organism>
<accession>A0A6L6PYE6</accession>
<dbReference type="AlphaFoldDB" id="A0A6L6PYE6"/>
<evidence type="ECO:0000256" key="1">
    <source>
        <dbReference type="SAM" id="MobiDB-lite"/>
    </source>
</evidence>
<dbReference type="InterPro" id="IPR005646">
    <property type="entry name" value="FapA"/>
</dbReference>
<sequence length="648" mass="69515">MVDKVAEAAATALPNGVSLRQDGVYLDVSLPPSQLAASVSQMFAAGAYLADIAYPVFIRALFQVGPPLPEGAPGDTCVRVASSVQKMDPRRRALYRGLKMGRGLAEYVFEPLFYEEQELPDGTMIPETPVKLDFDEFVADMWGKGVRYGIDEAAVRHGINSPKGDRVTVARRLDPEPSVDAHVVEVSQELHRSDAPRTRADGRVDLASFQNRFPQIRKGMRLLRKMPGVQGARGLEVTGTVLLSAPPADLDFRRWIGEGTSIDRGEQGEYLIADKDGFLDVDAKAGTISVRDKIVSREGVSGRTTGNLELAGAFEEFGDVQELRDVHGSDITIRGNVFGNIHSSGGEILLGGNIVGGSAINAKGDIKVKGVASSSTLHTKDGEIVLKGRAENCVLIGTKVTVEEASNCDIVADEVHIVLAEGCAVAARSIDIDSAGPRRQTEMLVLVHIPDTSHLDAQLTELEGKVGALEGYRAQFQREAEQITSVPQVRAYMNLTARLRKGEATLTPEQAPQLKKMAALVEPQLKQVGQLLQKMKAAESQVAVRRAQLAELRKQKDDLVAQAHCTIKLVSGDVTVRSLALAPGVPSPATAAPKEVRAFLRGPLPGATLIFSDSTGSVDCHGIQALQPVQPADEAGPDADEMDQAEEE</sequence>
<evidence type="ECO:0000259" key="2">
    <source>
        <dbReference type="Pfam" id="PF20250"/>
    </source>
</evidence>
<name>A0A6L6PYE6_9BURK</name>
<proteinExistence type="predicted"/>
<dbReference type="Pfam" id="PF20250">
    <property type="entry name" value="FapA_N"/>
    <property type="match status" value="1"/>
</dbReference>
<reference evidence="3 4" key="1">
    <citation type="submission" date="2019-11" db="EMBL/GenBank/DDBJ databases">
        <title>Type strains purchased from KCTC, JCM and DSMZ.</title>
        <authorList>
            <person name="Lu H."/>
        </authorList>
    </citation>
    <scope>NUCLEOTIDE SEQUENCE [LARGE SCALE GENOMIC DNA]</scope>
    <source>
        <strain evidence="3 4">KCTC 42409</strain>
    </source>
</reference>
<dbReference type="RefSeq" id="WP_155438659.1">
    <property type="nucleotide sequence ID" value="NZ_WNLA01000004.1"/>
</dbReference>
<dbReference type="PANTHER" id="PTHR38032">
    <property type="entry name" value="POLYMERASE-RELATED"/>
    <property type="match status" value="1"/>
</dbReference>
<dbReference type="InterPro" id="IPR046866">
    <property type="entry name" value="FapA_N"/>
</dbReference>
<dbReference type="Proteomes" id="UP000484015">
    <property type="component" value="Unassembled WGS sequence"/>
</dbReference>
<feature type="region of interest" description="Disordered" evidence="1">
    <location>
        <begin position="625"/>
        <end position="648"/>
    </location>
</feature>
<dbReference type="EMBL" id="WNLA01000004">
    <property type="protein sequence ID" value="MTW02276.1"/>
    <property type="molecule type" value="Genomic_DNA"/>
</dbReference>
<keyword evidence="4" id="KW-1185">Reference proteome</keyword>
<evidence type="ECO:0000313" key="4">
    <source>
        <dbReference type="Proteomes" id="UP000484015"/>
    </source>
</evidence>
<protein>
    <submittedName>
        <fullName evidence="3">DUF342 domain-containing protein</fullName>
    </submittedName>
</protein>
<dbReference type="OrthoDB" id="8578642at2"/>
<comment type="caution">
    <text evidence="3">The sequence shown here is derived from an EMBL/GenBank/DDBJ whole genome shotgun (WGS) entry which is preliminary data.</text>
</comment>
<feature type="domain" description="Flagellar Assembly Protein A N-terminal region" evidence="2">
    <location>
        <begin position="131"/>
        <end position="281"/>
    </location>
</feature>
<gene>
    <name evidence="3" type="ORF">GM668_09235</name>
</gene>